<dbReference type="SMART" id="SM00481">
    <property type="entry name" value="POLIIIAc"/>
    <property type="match status" value="1"/>
</dbReference>
<dbReference type="Pfam" id="PF02811">
    <property type="entry name" value="PHP"/>
    <property type="match status" value="1"/>
</dbReference>
<dbReference type="InterPro" id="IPR011708">
    <property type="entry name" value="DNA_pol3_alpha_NTPase_dom"/>
</dbReference>
<evidence type="ECO:0000259" key="7">
    <source>
        <dbReference type="SMART" id="SM00481"/>
    </source>
</evidence>
<keyword evidence="3" id="KW-0548">Nucleotidyltransferase</keyword>
<dbReference type="Gene3D" id="1.10.150.870">
    <property type="match status" value="1"/>
</dbReference>
<keyword evidence="2" id="KW-0808">Transferase</keyword>
<dbReference type="STRING" id="243272.MARTH_orf612"/>
<accession>B3PMZ7</accession>
<dbReference type="EMBL" id="CP001047">
    <property type="protein sequence ID" value="ACF07399.1"/>
    <property type="molecule type" value="Genomic_DNA"/>
</dbReference>
<dbReference type="InterPro" id="IPR003141">
    <property type="entry name" value="Pol/His_phosphatase_N"/>
</dbReference>
<name>B3PMZ7_META1</name>
<dbReference type="Gene3D" id="3.20.20.140">
    <property type="entry name" value="Metal-dependent hydrolases"/>
    <property type="match status" value="1"/>
</dbReference>
<proteinExistence type="predicted"/>
<dbReference type="KEGG" id="mat:MARTH_orf612"/>
<dbReference type="PANTHER" id="PTHR32294">
    <property type="entry name" value="DNA POLYMERASE III SUBUNIT ALPHA"/>
    <property type="match status" value="1"/>
</dbReference>
<dbReference type="EC" id="2.7.7.7" evidence="1"/>
<evidence type="ECO:0000256" key="3">
    <source>
        <dbReference type="ARBA" id="ARBA00022695"/>
    </source>
</evidence>
<keyword evidence="9" id="KW-1185">Reference proteome</keyword>
<dbReference type="InterPro" id="IPR004013">
    <property type="entry name" value="PHP_dom"/>
</dbReference>
<dbReference type="InterPro" id="IPR029460">
    <property type="entry name" value="DNAPol_HHH"/>
</dbReference>
<dbReference type="InterPro" id="IPR016195">
    <property type="entry name" value="Pol/histidinol_Pase-like"/>
</dbReference>
<reference evidence="8 9" key="1">
    <citation type="journal article" date="2008" name="Infect. Immun.">
        <title>Genome of Mycoplasma arthritidis.</title>
        <authorList>
            <person name="Dybvig K."/>
            <person name="Zuhua C."/>
            <person name="Lao P."/>
            <person name="Jordan D.S."/>
            <person name="French C.T."/>
            <person name="Tu A.H."/>
            <person name="Loraine A.E."/>
        </authorList>
    </citation>
    <scope>NUCLEOTIDE SEQUENCE [LARGE SCALE GENOMIC DNA]</scope>
    <source>
        <strain evidence="8 9">158L3-1</strain>
    </source>
</reference>
<protein>
    <recommendedName>
        <fullName evidence="1">DNA-directed DNA polymerase</fullName>
        <ecNumber evidence="1">2.7.7.7</ecNumber>
    </recommendedName>
</protein>
<gene>
    <name evidence="8" type="primary">dnaE</name>
    <name evidence="8" type="ordered locus">MARTH_orf612</name>
</gene>
<evidence type="ECO:0000313" key="9">
    <source>
        <dbReference type="Proteomes" id="UP000008812"/>
    </source>
</evidence>
<sequence>MKLINIHLNSIYSFLQSTIQLDNLIENALKNNVEYLAITERGNFFSFAPFYEKCQAHKLKSIFGLDVDIEIQGKPYRFILHAKNNTGLFELFNLSYDILSNKKLYLDDVANNKNIIFIEHVLDGYYKKTKQVLDYDNHYISLGLHEVSENAVFINENLHKILISHHNAIMDFDDNSLIKILALMNEDAINSNATFDILEFGFAVATDLEKKLITKTNELMQGCYFELPKNDYILPKFQNELNLDSTKYLQTLIKNNIVKRFEKSAWNDEYKLRLLHEMSIIEKLKFEDYFLIIQDWVNWAKKNKIAIGPGRGSAAGSLVSYILGITNVDPLKYGLIFERFLNPERVSMPDIDIDVQDNRRQEVIEYLNKKYGSSQVANIVTFASLGKKSAIRDVMRTYDVSPAMINEVSKLIGLKEGSLLEEYQSNKKFALALNSLNKEDANFSTKILNYASQLEGFYRQTGTHAAGVIIAPKPINQIIPTYKIEDGIQQTQVSMEYLEHFGLLKMDILGLKTLTTIQEVLLQIKKTKNLDLDLAKIKYEDQLTFDLLNTGSTVGIFQLESFGMTKALKQIHVDSFNDIVATISLYRPGPMDNLKVYAKRKNAHEPIPSISKAYDEIVKGTYGIIIYQEQIMQIVQAVANLSFSQADNIRRIISKKKVDEMHAVKTNFVNSAIKNGYSEKDALNIFELISKFADYGFNKSHAVSYAMISYQMAYLKAHYPLEFYSAIISSAHGAHETIARFSAEAKSLGIEIISPDINLSNQNATILNKAIVLPLNMIKGIGPETVRLILEDRKINGPYRNFLHLFVCLMHIKNFGLANLEILIKANALRTFNINQATMLNEIAKENSDIRLLFKIKKTDNSSPKDFLEEINNYSPSEHFKVNPKEEAQNEAYYLGQVYNFNLVKKYELEGNRLANIHLGTEHIIYVYCSDVKRKISTNDKEYYVVVLEDSSMQLILRIFRGNDSYLEMKNHILKVKIIRQANGNFILRNWSIINDHEE</sequence>
<dbReference type="eggNOG" id="COG0587">
    <property type="taxonomic scope" value="Bacteria"/>
</dbReference>
<dbReference type="GO" id="GO:0006260">
    <property type="term" value="P:DNA replication"/>
    <property type="evidence" value="ECO:0007669"/>
    <property type="project" value="UniProtKB-KW"/>
</dbReference>
<dbReference type="Pfam" id="PF17657">
    <property type="entry name" value="DNA_pol3_finger"/>
    <property type="match status" value="1"/>
</dbReference>
<dbReference type="GO" id="GO:0003887">
    <property type="term" value="F:DNA-directed DNA polymerase activity"/>
    <property type="evidence" value="ECO:0007669"/>
    <property type="project" value="UniProtKB-KW"/>
</dbReference>
<dbReference type="Pfam" id="PF07733">
    <property type="entry name" value="DNA_pol3_alpha"/>
    <property type="match status" value="1"/>
</dbReference>
<dbReference type="InterPro" id="IPR041931">
    <property type="entry name" value="DNA_pol3_alpha_thumb_dom"/>
</dbReference>
<evidence type="ECO:0000256" key="6">
    <source>
        <dbReference type="ARBA" id="ARBA00049244"/>
    </source>
</evidence>
<dbReference type="AlphaFoldDB" id="B3PMZ7"/>
<dbReference type="Gene3D" id="1.10.10.1600">
    <property type="entry name" value="Bacterial DNA polymerase III alpha subunit, thumb domain"/>
    <property type="match status" value="1"/>
</dbReference>
<dbReference type="Proteomes" id="UP000008812">
    <property type="component" value="Chromosome"/>
</dbReference>
<dbReference type="InterPro" id="IPR040982">
    <property type="entry name" value="DNA_pol3_finger"/>
</dbReference>
<organism evidence="8 9">
    <name type="scientific">Metamycoplasma arthritidis (strain 158L3-1)</name>
    <name type="common">Mycoplasma arthritidis</name>
    <dbReference type="NCBI Taxonomy" id="243272"/>
    <lineage>
        <taxon>Bacteria</taxon>
        <taxon>Bacillati</taxon>
        <taxon>Mycoplasmatota</taxon>
        <taxon>Mycoplasmoidales</taxon>
        <taxon>Metamycoplasmataceae</taxon>
        <taxon>Metamycoplasma</taxon>
    </lineage>
</organism>
<dbReference type="GO" id="GO:0008408">
    <property type="term" value="F:3'-5' exonuclease activity"/>
    <property type="evidence" value="ECO:0007669"/>
    <property type="project" value="InterPro"/>
</dbReference>
<evidence type="ECO:0000256" key="2">
    <source>
        <dbReference type="ARBA" id="ARBA00022679"/>
    </source>
</evidence>
<dbReference type="NCBIfam" id="TIGR00594">
    <property type="entry name" value="polc"/>
    <property type="match status" value="1"/>
</dbReference>
<feature type="domain" description="Polymerase/histidinol phosphatase N-terminal" evidence="7">
    <location>
        <begin position="4"/>
        <end position="71"/>
    </location>
</feature>
<comment type="catalytic activity">
    <reaction evidence="6">
        <text>DNA(n) + a 2'-deoxyribonucleoside 5'-triphosphate = DNA(n+1) + diphosphate</text>
        <dbReference type="Rhea" id="RHEA:22508"/>
        <dbReference type="Rhea" id="RHEA-COMP:17339"/>
        <dbReference type="Rhea" id="RHEA-COMP:17340"/>
        <dbReference type="ChEBI" id="CHEBI:33019"/>
        <dbReference type="ChEBI" id="CHEBI:61560"/>
        <dbReference type="ChEBI" id="CHEBI:173112"/>
        <dbReference type="EC" id="2.7.7.7"/>
    </reaction>
</comment>
<dbReference type="PANTHER" id="PTHR32294:SF0">
    <property type="entry name" value="DNA POLYMERASE III SUBUNIT ALPHA"/>
    <property type="match status" value="1"/>
</dbReference>
<keyword evidence="5" id="KW-0239">DNA-directed DNA polymerase</keyword>
<evidence type="ECO:0000313" key="8">
    <source>
        <dbReference type="EMBL" id="ACF07399.1"/>
    </source>
</evidence>
<dbReference type="RefSeq" id="WP_012498356.1">
    <property type="nucleotide sequence ID" value="NC_011025.1"/>
</dbReference>
<keyword evidence="4" id="KW-0235">DNA replication</keyword>
<evidence type="ECO:0000256" key="5">
    <source>
        <dbReference type="ARBA" id="ARBA00022932"/>
    </source>
</evidence>
<dbReference type="InterPro" id="IPR004805">
    <property type="entry name" value="DnaE2/DnaE/PolC"/>
</dbReference>
<evidence type="ECO:0000256" key="4">
    <source>
        <dbReference type="ARBA" id="ARBA00022705"/>
    </source>
</evidence>
<evidence type="ECO:0000256" key="1">
    <source>
        <dbReference type="ARBA" id="ARBA00012417"/>
    </source>
</evidence>
<dbReference type="SUPFAM" id="SSF89550">
    <property type="entry name" value="PHP domain-like"/>
    <property type="match status" value="1"/>
</dbReference>
<dbReference type="HOGENOM" id="CLU_001600_0_1_14"/>
<dbReference type="CDD" id="cd07431">
    <property type="entry name" value="PHP_PolIIIA"/>
    <property type="match status" value="1"/>
</dbReference>
<dbReference type="Pfam" id="PF14579">
    <property type="entry name" value="HHH_6"/>
    <property type="match status" value="1"/>
</dbReference>